<proteinExistence type="predicted"/>
<gene>
    <name evidence="1" type="ORF">ABIF63_003196</name>
</gene>
<comment type="caution">
    <text evidence="1">The sequence shown here is derived from an EMBL/GenBank/DDBJ whole genome shotgun (WGS) entry which is preliminary data.</text>
</comment>
<organism evidence="1 2">
    <name type="scientific">Bradyrhizobium japonicum</name>
    <dbReference type="NCBI Taxonomy" id="375"/>
    <lineage>
        <taxon>Bacteria</taxon>
        <taxon>Pseudomonadati</taxon>
        <taxon>Pseudomonadota</taxon>
        <taxon>Alphaproteobacteria</taxon>
        <taxon>Hyphomicrobiales</taxon>
        <taxon>Nitrobacteraceae</taxon>
        <taxon>Bradyrhizobium</taxon>
    </lineage>
</organism>
<protein>
    <submittedName>
        <fullName evidence="1">Uncharacterized protein</fullName>
    </submittedName>
</protein>
<dbReference type="EMBL" id="JBEPTQ010000002">
    <property type="protein sequence ID" value="MET4719090.1"/>
    <property type="molecule type" value="Genomic_DNA"/>
</dbReference>
<dbReference type="Proteomes" id="UP001549291">
    <property type="component" value="Unassembled WGS sequence"/>
</dbReference>
<name>A0ABV2RQA7_BRAJP</name>
<keyword evidence="2" id="KW-1185">Reference proteome</keyword>
<evidence type="ECO:0000313" key="2">
    <source>
        <dbReference type="Proteomes" id="UP001549291"/>
    </source>
</evidence>
<reference evidence="1 2" key="1">
    <citation type="submission" date="2024-06" db="EMBL/GenBank/DDBJ databases">
        <title>Genomic Encyclopedia of Type Strains, Phase V (KMG-V): Genome sequencing to study the core and pangenomes of soil and plant-associated prokaryotes.</title>
        <authorList>
            <person name="Whitman W."/>
        </authorList>
    </citation>
    <scope>NUCLEOTIDE SEQUENCE [LARGE SCALE GENOMIC DNA]</scope>
    <source>
        <strain evidence="1 2">USDA 160</strain>
    </source>
</reference>
<accession>A0ABV2RQA7</accession>
<evidence type="ECO:0000313" key="1">
    <source>
        <dbReference type="EMBL" id="MET4719090.1"/>
    </source>
</evidence>
<sequence length="61" mass="7050">MAKKVKRALKGRRYQRAHKDGALRTIKRHIEKTYGLPPGSVQLIKPDGRRMREDAKVLAVR</sequence>